<evidence type="ECO:0000256" key="4">
    <source>
        <dbReference type="ARBA" id="ARBA00022692"/>
    </source>
</evidence>
<dbReference type="CDD" id="cd01347">
    <property type="entry name" value="ligand_gated_channel"/>
    <property type="match status" value="1"/>
</dbReference>
<feature type="short sequence motif" description="TonB C-terminal box" evidence="11">
    <location>
        <begin position="843"/>
        <end position="860"/>
    </location>
</feature>
<dbReference type="GO" id="GO:0009279">
    <property type="term" value="C:cell outer membrane"/>
    <property type="evidence" value="ECO:0007669"/>
    <property type="project" value="UniProtKB-SubCell"/>
</dbReference>
<keyword evidence="5" id="KW-0732">Signal</keyword>
<dbReference type="NCBIfam" id="TIGR01786">
    <property type="entry name" value="TonB-hemlactrns"/>
    <property type="match status" value="1"/>
</dbReference>
<dbReference type="AlphaFoldDB" id="A0A8D4J0U1"/>
<sequence>MYKHTFHSRFLLNIITFSLLGLALPAMAEDSEKNQETPLNTIQVFGSKKTQPLNYDVTGLAELKKTAEKLQADQVENIRDLTRYDPTIGVNESGGRGTSRGFSMRGVDKERVGITVDGFSSAPILRRYDRKYLHSASTQSSSIGEVEYENLKLVDIRKGSASTETGSGALGGSVSMTTKDTADFFSNDTDKLAGRVKLGYTSKDLRKVSSFALAGREGKFEGFIQYTIRDGHEIKAHGDLYDTGNLVRYYDPNGTGNILESYFKANEVSGSTRKIPNPLDYHSEALLSKFGVHLTPEHYLGLILDHSKQRYFIREMSLPNYHTDQNTPKIFDDQVTDSQIVKYTPTLFYTDKHSNNRIGLEYKFTPVNNTYLDSAIVHLDYRKLKLRSNVARLNCATFPNVNSNCSVVNDVNIYGQRKSVDDALLSENDIKIDFYTNKKMQIMNRNHNVSFFGGTIYSTYMVDDNSHYSLNKVESSQPKPNECTYTTPIDSEKFGKAHYCYKNQNEFYSTGKLKSKNYFVGLSDKFDFNQYLRLSLAGRFDSTRFFANPTEQQKLRGNHNINSSYNNYSYDIGIAIKPIRSFSINYRLSSGFRVPSIIEQIGPFFNTDETVKGFEQGKLKAEQSFNQEIGFNYIAPAFKLSVSYFNTDYKNLIDWAAKPAADRVGDHYAFYNIHNFKTHGIDAKLSLDAYSLWNKLPEGLEYSINVGVNKLKKLYLPSAEFSSFKTYPFDAISPLKVVQVLSYNSSDEKYGFNIIHTYSKGKDPKELISYTRTGGYEAEGARFANIRTRSWFTTDLTGYYRYNKNITVRAGVYNLFNYRYITWESARQTSFSPEARISTNNYSILAAPGRNFLINLEVKF</sequence>
<comment type="similarity">
    <text evidence="9 12">Belongs to the TonB-dependent receptor family.</text>
</comment>
<evidence type="ECO:0000256" key="1">
    <source>
        <dbReference type="ARBA" id="ARBA00004571"/>
    </source>
</evidence>
<dbReference type="InterPro" id="IPR010949">
    <property type="entry name" value="TonB_Hb/transfer/lactofer_rcpt"/>
</dbReference>
<evidence type="ECO:0000256" key="3">
    <source>
        <dbReference type="ARBA" id="ARBA00022452"/>
    </source>
</evidence>
<keyword evidence="8 9" id="KW-0998">Cell outer membrane</keyword>
<accession>A0A8D4J0U1</accession>
<dbReference type="InterPro" id="IPR000531">
    <property type="entry name" value="Beta-barrel_TonB"/>
</dbReference>
<feature type="domain" description="TonB-dependent receptor-like beta-barrel" evidence="13">
    <location>
        <begin position="318"/>
        <end position="815"/>
    </location>
</feature>
<keyword evidence="16" id="KW-1185">Reference proteome</keyword>
<dbReference type="PANTHER" id="PTHR30069:SF54">
    <property type="entry name" value="TRANSFERRIN-BINDING PROTEIN A"/>
    <property type="match status" value="1"/>
</dbReference>
<evidence type="ECO:0000256" key="5">
    <source>
        <dbReference type="ARBA" id="ARBA00022729"/>
    </source>
</evidence>
<dbReference type="GO" id="GO:0044718">
    <property type="term" value="P:siderophore transmembrane transport"/>
    <property type="evidence" value="ECO:0007669"/>
    <property type="project" value="TreeGrafter"/>
</dbReference>
<gene>
    <name evidence="15" type="ORF">CEP48_06885</name>
</gene>
<dbReference type="Pfam" id="PF00593">
    <property type="entry name" value="TonB_dep_Rec_b-barrel"/>
    <property type="match status" value="1"/>
</dbReference>
<evidence type="ECO:0000259" key="14">
    <source>
        <dbReference type="Pfam" id="PF07715"/>
    </source>
</evidence>
<keyword evidence="2 9" id="KW-0813">Transport</keyword>
<organism evidence="15 16">
    <name type="scientific">Mergibacter septicus</name>
    <dbReference type="NCBI Taxonomy" id="221402"/>
    <lineage>
        <taxon>Bacteria</taxon>
        <taxon>Pseudomonadati</taxon>
        <taxon>Pseudomonadota</taxon>
        <taxon>Gammaproteobacteria</taxon>
        <taxon>Pasteurellales</taxon>
        <taxon>Pasteurellaceae</taxon>
        <taxon>Mergibacter</taxon>
    </lineage>
</organism>
<dbReference type="Gene3D" id="2.40.170.20">
    <property type="entry name" value="TonB-dependent receptor, beta-barrel domain"/>
    <property type="match status" value="1"/>
</dbReference>
<keyword evidence="6 10" id="KW-0798">TonB box</keyword>
<dbReference type="Gene3D" id="2.170.130.10">
    <property type="entry name" value="TonB-dependent receptor, plug domain"/>
    <property type="match status" value="1"/>
</dbReference>
<keyword evidence="4 9" id="KW-0812">Transmembrane</keyword>
<dbReference type="InterPro" id="IPR039426">
    <property type="entry name" value="TonB-dep_rcpt-like"/>
</dbReference>
<dbReference type="InterPro" id="IPR036942">
    <property type="entry name" value="Beta-barrel_TonB_sf"/>
</dbReference>
<dbReference type="InterPro" id="IPR012910">
    <property type="entry name" value="Plug_dom"/>
</dbReference>
<dbReference type="RefSeq" id="WP_265482624.1">
    <property type="nucleotide sequence ID" value="NZ_CP022011.1"/>
</dbReference>
<protein>
    <submittedName>
        <fullName evidence="15">Uncharacterized protein</fullName>
    </submittedName>
</protein>
<keyword evidence="3 9" id="KW-1134">Transmembrane beta strand</keyword>
<evidence type="ECO:0000256" key="8">
    <source>
        <dbReference type="ARBA" id="ARBA00023237"/>
    </source>
</evidence>
<dbReference type="SUPFAM" id="SSF56935">
    <property type="entry name" value="Porins"/>
    <property type="match status" value="1"/>
</dbReference>
<name>A0A8D4J0U1_9PAST</name>
<evidence type="ECO:0000313" key="15">
    <source>
        <dbReference type="EMBL" id="QDJ15172.1"/>
    </source>
</evidence>
<dbReference type="GO" id="GO:0015344">
    <property type="term" value="F:siderophore uptake transmembrane transporter activity"/>
    <property type="evidence" value="ECO:0007669"/>
    <property type="project" value="TreeGrafter"/>
</dbReference>
<evidence type="ECO:0000256" key="11">
    <source>
        <dbReference type="PROSITE-ProRule" id="PRU10144"/>
    </source>
</evidence>
<feature type="short sequence motif" description="TonB box" evidence="10">
    <location>
        <begin position="41"/>
        <end position="47"/>
    </location>
</feature>
<dbReference type="InterPro" id="IPR010917">
    <property type="entry name" value="TonB_rcpt_CS"/>
</dbReference>
<evidence type="ECO:0000256" key="2">
    <source>
        <dbReference type="ARBA" id="ARBA00022448"/>
    </source>
</evidence>
<evidence type="ECO:0000256" key="12">
    <source>
        <dbReference type="RuleBase" id="RU003357"/>
    </source>
</evidence>
<evidence type="ECO:0000259" key="13">
    <source>
        <dbReference type="Pfam" id="PF00593"/>
    </source>
</evidence>
<evidence type="ECO:0000256" key="10">
    <source>
        <dbReference type="PROSITE-ProRule" id="PRU10143"/>
    </source>
</evidence>
<evidence type="ECO:0000256" key="6">
    <source>
        <dbReference type="ARBA" id="ARBA00023077"/>
    </source>
</evidence>
<dbReference type="Proteomes" id="UP000955338">
    <property type="component" value="Chromosome"/>
</dbReference>
<evidence type="ECO:0000256" key="7">
    <source>
        <dbReference type="ARBA" id="ARBA00023136"/>
    </source>
</evidence>
<evidence type="ECO:0000256" key="9">
    <source>
        <dbReference type="PROSITE-ProRule" id="PRU01360"/>
    </source>
</evidence>
<proteinExistence type="inferred from homology"/>
<comment type="subcellular location">
    <subcellularLocation>
        <location evidence="1 9">Cell outer membrane</location>
        <topology evidence="1 9">Multi-pass membrane protein</topology>
    </subcellularLocation>
</comment>
<dbReference type="PROSITE" id="PS00430">
    <property type="entry name" value="TONB_DEPENDENT_REC_1"/>
    <property type="match status" value="1"/>
</dbReference>
<dbReference type="Pfam" id="PF07715">
    <property type="entry name" value="Plug"/>
    <property type="match status" value="1"/>
</dbReference>
<dbReference type="PROSITE" id="PS01156">
    <property type="entry name" value="TONB_DEPENDENT_REC_2"/>
    <property type="match status" value="1"/>
</dbReference>
<keyword evidence="7 9" id="KW-0472">Membrane</keyword>
<dbReference type="EMBL" id="CP022011">
    <property type="protein sequence ID" value="QDJ15172.1"/>
    <property type="molecule type" value="Genomic_DNA"/>
</dbReference>
<dbReference type="PANTHER" id="PTHR30069">
    <property type="entry name" value="TONB-DEPENDENT OUTER MEMBRANE RECEPTOR"/>
    <property type="match status" value="1"/>
</dbReference>
<dbReference type="InterPro" id="IPR037066">
    <property type="entry name" value="Plug_dom_sf"/>
</dbReference>
<feature type="domain" description="TonB-dependent receptor plug" evidence="14">
    <location>
        <begin position="66"/>
        <end position="172"/>
    </location>
</feature>
<evidence type="ECO:0000313" key="16">
    <source>
        <dbReference type="Proteomes" id="UP000955338"/>
    </source>
</evidence>
<dbReference type="InterPro" id="IPR010916">
    <property type="entry name" value="TonB_box_CS"/>
</dbReference>
<reference evidence="15" key="1">
    <citation type="submission" date="2017-06" db="EMBL/GenBank/DDBJ databases">
        <title>Genome sequencing of pathogenic and non-pathogenic strains within Bisgaard taxon 40.</title>
        <authorList>
            <person name="Ladner J.T."/>
            <person name="Lovett S.P."/>
            <person name="Koroleva G."/>
            <person name="Lorch J.M."/>
        </authorList>
    </citation>
    <scope>NUCLEOTIDE SEQUENCE</scope>
    <source>
        <strain evidence="15">27576-1-I1</strain>
    </source>
</reference>
<dbReference type="PROSITE" id="PS52016">
    <property type="entry name" value="TONB_DEPENDENT_REC_3"/>
    <property type="match status" value="1"/>
</dbReference>